<evidence type="ECO:0000259" key="2">
    <source>
        <dbReference type="Pfam" id="PF00326"/>
    </source>
</evidence>
<feature type="chain" id="PRO_5004533763" evidence="1">
    <location>
        <begin position="20"/>
        <end position="378"/>
    </location>
</feature>
<dbReference type="GO" id="GO:0016042">
    <property type="term" value="P:lipid catabolic process"/>
    <property type="evidence" value="ECO:0007669"/>
    <property type="project" value="InterPro"/>
</dbReference>
<dbReference type="KEGG" id="cter:A606_00205"/>
<dbReference type="GO" id="GO:0008236">
    <property type="term" value="F:serine-type peptidase activity"/>
    <property type="evidence" value="ECO:0007669"/>
    <property type="project" value="InterPro"/>
</dbReference>
<dbReference type="AlphaFoldDB" id="S4XB59"/>
<organism evidence="3 4">
    <name type="scientific">Corynebacterium terpenotabidum Y-11</name>
    <dbReference type="NCBI Taxonomy" id="1200352"/>
    <lineage>
        <taxon>Bacteria</taxon>
        <taxon>Bacillati</taxon>
        <taxon>Actinomycetota</taxon>
        <taxon>Actinomycetes</taxon>
        <taxon>Mycobacteriales</taxon>
        <taxon>Corynebacteriaceae</taxon>
        <taxon>Corynebacterium</taxon>
    </lineage>
</organism>
<accession>S4XB59</accession>
<dbReference type="Pfam" id="PF00326">
    <property type="entry name" value="Peptidase_S9"/>
    <property type="match status" value="1"/>
</dbReference>
<dbReference type="HOGENOM" id="CLU_029538_3_0_11"/>
<sequence>MVAAATLACAVATVTVTPAATGTEVISVDSSELSIPLLRGAAAVHRITYTSVDAQGRPVETKANLYIPEKKRADGSVRLMAYAHGTIGLGPECSFGTRFNGSGRFDDWLGPWLESGYALVIPEYAGLADDSGHAYNHGDPAARNTIDAVRAARALYPELGGQELAPGFVTDGGSQGGHTSVWVNHLLATEPQYADETLVGTSVTSLPADIGGYVGLINPLVPDVPVFESWRLTTYLAYLLAGMENAGVGISDSPVFTDTARSLVEPAKTVCYPNMEPVTAGIAPGSLVTRPLLGTEELAKLTKYAEVPDQGFGAPMLVQQGGIDEVTPASQTTDWVDRSRSAGANIDLRMYPTQGHGLSSDSETTALAWVEGLNWPAA</sequence>
<dbReference type="PATRIC" id="fig|1200352.3.peg.36"/>
<dbReference type="InterPro" id="IPR029058">
    <property type="entry name" value="AB_hydrolase_fold"/>
</dbReference>
<dbReference type="SUPFAM" id="SSF53474">
    <property type="entry name" value="alpha/beta-Hydrolases"/>
    <property type="match status" value="1"/>
</dbReference>
<keyword evidence="4" id="KW-1185">Reference proteome</keyword>
<evidence type="ECO:0000256" key="1">
    <source>
        <dbReference type="SAM" id="SignalP"/>
    </source>
</evidence>
<feature type="signal peptide" evidence="1">
    <location>
        <begin position="1"/>
        <end position="19"/>
    </location>
</feature>
<dbReference type="PANTHER" id="PTHR34853:SF1">
    <property type="entry name" value="LIPASE 5"/>
    <property type="match status" value="1"/>
</dbReference>
<name>S4XB59_9CORY</name>
<keyword evidence="1" id="KW-0732">Signal</keyword>
<gene>
    <name evidence="3" type="ORF">A606_00205</name>
</gene>
<dbReference type="InterPro" id="IPR005152">
    <property type="entry name" value="Lipase_secreted"/>
</dbReference>
<feature type="domain" description="Peptidase S9 prolyl oligopeptidase catalytic" evidence="2">
    <location>
        <begin position="297"/>
        <end position="363"/>
    </location>
</feature>
<dbReference type="PIRSF" id="PIRSF029171">
    <property type="entry name" value="Esterase_LipA"/>
    <property type="match status" value="1"/>
</dbReference>
<dbReference type="PANTHER" id="PTHR34853">
    <property type="match status" value="1"/>
</dbReference>
<evidence type="ECO:0000313" key="4">
    <source>
        <dbReference type="Proteomes" id="UP000014809"/>
    </source>
</evidence>
<dbReference type="Pfam" id="PF03583">
    <property type="entry name" value="LIP"/>
    <property type="match status" value="1"/>
</dbReference>
<dbReference type="GO" id="GO:0004806">
    <property type="term" value="F:triacylglycerol lipase activity"/>
    <property type="evidence" value="ECO:0007669"/>
    <property type="project" value="InterPro"/>
</dbReference>
<protein>
    <submittedName>
        <fullName evidence="3">Putative secretory lipase family protein</fullName>
    </submittedName>
</protein>
<dbReference type="InterPro" id="IPR001375">
    <property type="entry name" value="Peptidase_S9_cat"/>
</dbReference>
<dbReference type="STRING" id="1200352.A606_00205"/>
<dbReference type="GO" id="GO:0006508">
    <property type="term" value="P:proteolysis"/>
    <property type="evidence" value="ECO:0007669"/>
    <property type="project" value="InterPro"/>
</dbReference>
<dbReference type="Gene3D" id="3.40.50.1820">
    <property type="entry name" value="alpha/beta hydrolase"/>
    <property type="match status" value="2"/>
</dbReference>
<proteinExistence type="predicted"/>
<dbReference type="Proteomes" id="UP000014809">
    <property type="component" value="Chromosome"/>
</dbReference>
<evidence type="ECO:0000313" key="3">
    <source>
        <dbReference type="EMBL" id="AGP29699.1"/>
    </source>
</evidence>
<dbReference type="EMBL" id="CP003696">
    <property type="protein sequence ID" value="AGP29699.1"/>
    <property type="molecule type" value="Genomic_DNA"/>
</dbReference>
<dbReference type="eggNOG" id="COG1073">
    <property type="taxonomic scope" value="Bacteria"/>
</dbReference>
<reference evidence="3 4" key="1">
    <citation type="submission" date="2012-06" db="EMBL/GenBank/DDBJ databases">
        <title>Complete genome sequence of Corynebacterium terpenotabidum Y-11 (=DSM 44721).</title>
        <authorList>
            <person name="Ruckert C."/>
            <person name="Albersmeier A."/>
            <person name="Al-Dilaimi A."/>
            <person name="Szczepanowski R."/>
            <person name="Kalinowski J."/>
        </authorList>
    </citation>
    <scope>NUCLEOTIDE SEQUENCE [LARGE SCALE GENOMIC DNA]</scope>
    <source>
        <strain evidence="3 4">Y-11</strain>
    </source>
</reference>